<feature type="compositionally biased region" description="Acidic residues" evidence="6">
    <location>
        <begin position="277"/>
        <end position="292"/>
    </location>
</feature>
<dbReference type="RefSeq" id="WP_086620331.1">
    <property type="nucleotide sequence ID" value="NZ_CP021323.1"/>
</dbReference>
<evidence type="ECO:0000256" key="7">
    <source>
        <dbReference type="SAM" id="Phobius"/>
    </source>
</evidence>
<comment type="subcellular location">
    <subcellularLocation>
        <location evidence="1">Cell membrane</location>
        <topology evidence="1">Multi-pass membrane protein</topology>
    </subcellularLocation>
</comment>
<keyword evidence="2" id="KW-1003">Cell membrane</keyword>
<organism evidence="9 10">
    <name type="scientific">Kushneria konosiri</name>
    <dbReference type="NCBI Taxonomy" id="698828"/>
    <lineage>
        <taxon>Bacteria</taxon>
        <taxon>Pseudomonadati</taxon>
        <taxon>Pseudomonadota</taxon>
        <taxon>Gammaproteobacteria</taxon>
        <taxon>Oceanospirillales</taxon>
        <taxon>Halomonadaceae</taxon>
        <taxon>Kushneria</taxon>
    </lineage>
</organism>
<evidence type="ECO:0000256" key="4">
    <source>
        <dbReference type="ARBA" id="ARBA00022989"/>
    </source>
</evidence>
<dbReference type="OrthoDB" id="9807790at2"/>
<feature type="transmembrane region" description="Helical" evidence="7">
    <location>
        <begin position="146"/>
        <end position="167"/>
    </location>
</feature>
<feature type="compositionally biased region" description="Low complexity" evidence="6">
    <location>
        <begin position="642"/>
        <end position="651"/>
    </location>
</feature>
<protein>
    <recommendedName>
        <fullName evidence="8">DNA translocase FtsK 4TM region domain-containing protein</fullName>
    </recommendedName>
</protein>
<feature type="compositionally biased region" description="Low complexity" evidence="6">
    <location>
        <begin position="481"/>
        <end position="494"/>
    </location>
</feature>
<dbReference type="PANTHER" id="PTHR22683:SF41">
    <property type="entry name" value="DNA TRANSLOCASE FTSK"/>
    <property type="match status" value="1"/>
</dbReference>
<evidence type="ECO:0000313" key="9">
    <source>
        <dbReference type="EMBL" id="ARS51621.1"/>
    </source>
</evidence>
<evidence type="ECO:0000256" key="1">
    <source>
        <dbReference type="ARBA" id="ARBA00004651"/>
    </source>
</evidence>
<feature type="region of interest" description="Disordered" evidence="6">
    <location>
        <begin position="1"/>
        <end position="45"/>
    </location>
</feature>
<keyword evidence="10" id="KW-1185">Reference proteome</keyword>
<feature type="transmembrane region" description="Helical" evidence="7">
    <location>
        <begin position="179"/>
        <end position="197"/>
    </location>
</feature>
<dbReference type="Proteomes" id="UP000250025">
    <property type="component" value="Chromosome"/>
</dbReference>
<dbReference type="EMBL" id="CP021323">
    <property type="protein sequence ID" value="ARS51621.1"/>
    <property type="molecule type" value="Genomic_DNA"/>
</dbReference>
<feature type="compositionally biased region" description="Polar residues" evidence="6">
    <location>
        <begin position="433"/>
        <end position="451"/>
    </location>
</feature>
<dbReference type="KEGG" id="kus:B9G99_00905"/>
<evidence type="ECO:0000259" key="8">
    <source>
        <dbReference type="Pfam" id="PF13491"/>
    </source>
</evidence>
<name>A0A2Z2HEB2_9GAMM</name>
<feature type="compositionally biased region" description="Low complexity" evidence="6">
    <location>
        <begin position="664"/>
        <end position="683"/>
    </location>
</feature>
<feature type="region of interest" description="Disordered" evidence="6">
    <location>
        <begin position="275"/>
        <end position="726"/>
    </location>
</feature>
<feature type="transmembrane region" description="Helical" evidence="7">
    <location>
        <begin position="204"/>
        <end position="225"/>
    </location>
</feature>
<evidence type="ECO:0000256" key="2">
    <source>
        <dbReference type="ARBA" id="ARBA00022475"/>
    </source>
</evidence>
<feature type="compositionally biased region" description="Basic and acidic residues" evidence="6">
    <location>
        <begin position="373"/>
        <end position="386"/>
    </location>
</feature>
<feature type="transmembrane region" description="Helical" evidence="7">
    <location>
        <begin position="61"/>
        <end position="81"/>
    </location>
</feature>
<evidence type="ECO:0000256" key="3">
    <source>
        <dbReference type="ARBA" id="ARBA00022692"/>
    </source>
</evidence>
<dbReference type="GO" id="GO:0005886">
    <property type="term" value="C:plasma membrane"/>
    <property type="evidence" value="ECO:0007669"/>
    <property type="project" value="UniProtKB-SubCell"/>
</dbReference>
<accession>A0A2Z2HEB2</accession>
<reference evidence="9 10" key="1">
    <citation type="journal article" date="2017" name="Int. J. Syst. Evol. Microbiol.">
        <title>Kushneria konosiri sp. nov., isolated from the Korean salt-fermented seafood Daemi-jeot.</title>
        <authorList>
            <person name="Yun J.H."/>
            <person name="Park S.K."/>
            <person name="Lee J.Y."/>
            <person name="Jung M.J."/>
            <person name="Bae J.W."/>
        </authorList>
    </citation>
    <scope>NUCLEOTIDE SEQUENCE [LARGE SCALE GENOMIC DNA]</scope>
    <source>
        <strain evidence="9 10">X49</strain>
    </source>
</reference>
<feature type="domain" description="DNA translocase FtsK 4TM region" evidence="8">
    <location>
        <begin position="58"/>
        <end position="230"/>
    </location>
</feature>
<evidence type="ECO:0000256" key="5">
    <source>
        <dbReference type="ARBA" id="ARBA00023136"/>
    </source>
</evidence>
<feature type="compositionally biased region" description="Basic and acidic residues" evidence="6">
    <location>
        <begin position="515"/>
        <end position="532"/>
    </location>
</feature>
<keyword evidence="4 7" id="KW-1133">Transmembrane helix</keyword>
<evidence type="ECO:0000256" key="6">
    <source>
        <dbReference type="SAM" id="MobiDB-lite"/>
    </source>
</evidence>
<keyword evidence="5 7" id="KW-0472">Membrane</keyword>
<gene>
    <name evidence="9" type="ORF">B9G99_00905</name>
</gene>
<feature type="compositionally biased region" description="Basic and acidic residues" evidence="6">
    <location>
        <begin position="419"/>
        <end position="430"/>
    </location>
</feature>
<dbReference type="InterPro" id="IPR050206">
    <property type="entry name" value="FtsK/SpoIIIE/SftA"/>
</dbReference>
<feature type="compositionally biased region" description="Low complexity" evidence="6">
    <location>
        <begin position="1"/>
        <end position="23"/>
    </location>
</feature>
<dbReference type="Pfam" id="PF13491">
    <property type="entry name" value="FtsK_4TM"/>
    <property type="match status" value="1"/>
</dbReference>
<evidence type="ECO:0000313" key="10">
    <source>
        <dbReference type="Proteomes" id="UP000250025"/>
    </source>
</evidence>
<keyword evidence="3 7" id="KW-0812">Transmembrane</keyword>
<feature type="compositionally biased region" description="Polar residues" evidence="6">
    <location>
        <begin position="563"/>
        <end position="588"/>
    </location>
</feature>
<dbReference type="InterPro" id="IPR025199">
    <property type="entry name" value="FtsK_4TM"/>
</dbReference>
<feature type="compositionally biased region" description="Basic and acidic residues" evidence="6">
    <location>
        <begin position="293"/>
        <end position="309"/>
    </location>
</feature>
<dbReference type="AlphaFoldDB" id="A0A2Z2HEB2"/>
<dbReference type="PANTHER" id="PTHR22683">
    <property type="entry name" value="SPORULATION PROTEIN RELATED"/>
    <property type="match status" value="1"/>
</dbReference>
<sequence length="726" mass="77636">MSASKTRQSQSQSQARRSKSGASPRTTRKSATTQRSRQRVTKARDNARHFSARLQGAAKEGVAIVMLALCAFLLLALFSYVPADPSWSHSGPDQQVTNWMGPVGAWLSDVLYSLFGASALWAPGMLGLGAWRLIRAKEAHVVWDPMALAVRGGGLLLVMVATCNVGALHFQDASNDLPYGSGGIVGEGISAALASLVGRHGTTLLSLAAFLCGMPLLTGMSWFSIIDEVGNGIWRGVRWCARRVGMAGASIGSAGSRLQERRREMAQERREAYLAAQEEDEFDFGHDDDDVDTDLRADAEDARPRRERSGLLARFMPGRRAPAHDDEFLEDDEEPVAPTRQQGGDRDADDMPEQISGMRTGDDDIPWEQPYEEAPKARESHRDNRTTIDPMLSTSETVPESDQASKTHNTDAPVSPERQTADVERHDARTDAGTANASAPSITSAAVSSQVPKERGDVLSSRAAPIEEPLVRPVTSDEETSSAASGNMASSAPADETPAQAQPSSPPVGTPQDAEAPRAEHAPGDVTRRRIPEVIPEPRLAEDDEDGFESPVTPAFERPESAMRQQSGSSTNASAESDVPASTASGEPTTDDDMPLSATEPSNERDMPLVDDLQAAPRPVLSWEDDEPEFSTPLSARDEAEPSSSAPSASALTFEEDENDRQDVAPAAPASESSVTAPSTPAARETPVPSGPSHHGEDRAVTPPVAPPDQGGQQAVRRLQHAPSRK</sequence>
<proteinExistence type="predicted"/>
<feature type="compositionally biased region" description="Polar residues" evidence="6">
    <location>
        <begin position="392"/>
        <end position="402"/>
    </location>
</feature>
<feature type="transmembrane region" description="Helical" evidence="7">
    <location>
        <begin position="110"/>
        <end position="134"/>
    </location>
</feature>